<dbReference type="AlphaFoldDB" id="S2J3M7"/>
<evidence type="ECO:0000256" key="1">
    <source>
        <dbReference type="SAM" id="MobiDB-lite"/>
    </source>
</evidence>
<name>S2J3M7_MUCC1</name>
<dbReference type="STRING" id="1220926.S2J3M7"/>
<feature type="region of interest" description="Disordered" evidence="1">
    <location>
        <begin position="30"/>
        <end position="105"/>
    </location>
</feature>
<protein>
    <recommendedName>
        <fullName evidence="5">Mid2 domain-containing protein</fullName>
    </recommendedName>
</protein>
<feature type="transmembrane region" description="Helical" evidence="2">
    <location>
        <begin position="123"/>
        <end position="146"/>
    </location>
</feature>
<keyword evidence="2" id="KW-0812">Transmembrane</keyword>
<proteinExistence type="predicted"/>
<evidence type="ECO:0000313" key="3">
    <source>
        <dbReference type="EMBL" id="EPB84234.1"/>
    </source>
</evidence>
<dbReference type="OrthoDB" id="2289131at2759"/>
<keyword evidence="2" id="KW-0472">Membrane</keyword>
<feature type="compositionally biased region" description="Low complexity" evidence="1">
    <location>
        <begin position="70"/>
        <end position="95"/>
    </location>
</feature>
<dbReference type="InParanoid" id="S2J3M7"/>
<sequence>MALSTQTIIATTETTTSIVTVTPTPTTSIIAPVPAIATQTDTNSATPTDSDASDTETDTNEATETDSAENDPTTTESESATMTNTATTARTPSSNDASGTSPNNDDIYANSDAAAANDISNKALGIGLGVGIGCIAALGLAGLVVFNRKRRQERLGEEDSETVPTRWRPQSFMGVVASVVSKLPRSPSQRSKASTDMLGVAVGHGQGATEMPSSSSGARQY</sequence>
<evidence type="ECO:0000256" key="2">
    <source>
        <dbReference type="SAM" id="Phobius"/>
    </source>
</evidence>
<dbReference type="Proteomes" id="UP000014254">
    <property type="component" value="Unassembled WGS sequence"/>
</dbReference>
<keyword evidence="2" id="KW-1133">Transmembrane helix</keyword>
<feature type="compositionally biased region" description="Polar residues" evidence="1">
    <location>
        <begin position="211"/>
        <end position="221"/>
    </location>
</feature>
<dbReference type="EMBL" id="KE124045">
    <property type="protein sequence ID" value="EPB84234.1"/>
    <property type="molecule type" value="Genomic_DNA"/>
</dbReference>
<organism evidence="3 4">
    <name type="scientific">Mucor circinelloides f. circinelloides (strain 1006PhL)</name>
    <name type="common">Mucormycosis agent</name>
    <name type="synonym">Calyptromyces circinelloides</name>
    <dbReference type="NCBI Taxonomy" id="1220926"/>
    <lineage>
        <taxon>Eukaryota</taxon>
        <taxon>Fungi</taxon>
        <taxon>Fungi incertae sedis</taxon>
        <taxon>Mucoromycota</taxon>
        <taxon>Mucoromycotina</taxon>
        <taxon>Mucoromycetes</taxon>
        <taxon>Mucorales</taxon>
        <taxon>Mucorineae</taxon>
        <taxon>Mucoraceae</taxon>
        <taxon>Mucor</taxon>
    </lineage>
</organism>
<feature type="compositionally biased region" description="Low complexity" evidence="1">
    <location>
        <begin position="30"/>
        <end position="50"/>
    </location>
</feature>
<feature type="region of interest" description="Disordered" evidence="1">
    <location>
        <begin position="181"/>
        <end position="221"/>
    </location>
</feature>
<keyword evidence="4" id="KW-1185">Reference proteome</keyword>
<accession>S2J3M7</accession>
<evidence type="ECO:0000313" key="4">
    <source>
        <dbReference type="Proteomes" id="UP000014254"/>
    </source>
</evidence>
<dbReference type="VEuPathDB" id="FungiDB:HMPREF1544_09026"/>
<dbReference type="eggNOG" id="ENOG502T77A">
    <property type="taxonomic scope" value="Eukaryota"/>
</dbReference>
<reference evidence="4" key="1">
    <citation type="submission" date="2013-05" db="EMBL/GenBank/DDBJ databases">
        <title>The Genome sequence of Mucor circinelloides f. circinelloides 1006PhL.</title>
        <authorList>
            <consortium name="The Broad Institute Genomics Platform"/>
            <person name="Cuomo C."/>
            <person name="Earl A."/>
            <person name="Findley K."/>
            <person name="Lee S.C."/>
            <person name="Walker B."/>
            <person name="Young S."/>
            <person name="Zeng Q."/>
            <person name="Gargeya S."/>
            <person name="Fitzgerald M."/>
            <person name="Haas B."/>
            <person name="Abouelleil A."/>
            <person name="Allen A.W."/>
            <person name="Alvarado L."/>
            <person name="Arachchi H.M."/>
            <person name="Berlin A.M."/>
            <person name="Chapman S.B."/>
            <person name="Gainer-Dewar J."/>
            <person name="Goldberg J."/>
            <person name="Griggs A."/>
            <person name="Gujja S."/>
            <person name="Hansen M."/>
            <person name="Howarth C."/>
            <person name="Imamovic A."/>
            <person name="Ireland A."/>
            <person name="Larimer J."/>
            <person name="McCowan C."/>
            <person name="Murphy C."/>
            <person name="Pearson M."/>
            <person name="Poon T.W."/>
            <person name="Priest M."/>
            <person name="Roberts A."/>
            <person name="Saif S."/>
            <person name="Shea T."/>
            <person name="Sisk P."/>
            <person name="Sykes S."/>
            <person name="Wortman J."/>
            <person name="Nusbaum C."/>
            <person name="Birren B."/>
        </authorList>
    </citation>
    <scope>NUCLEOTIDE SEQUENCE [LARGE SCALE GENOMIC DNA]</scope>
    <source>
        <strain evidence="4">1006PhL</strain>
    </source>
</reference>
<evidence type="ECO:0008006" key="5">
    <source>
        <dbReference type="Google" id="ProtNLM"/>
    </source>
</evidence>
<feature type="compositionally biased region" description="Acidic residues" evidence="1">
    <location>
        <begin position="51"/>
        <end position="69"/>
    </location>
</feature>
<gene>
    <name evidence="3" type="ORF">HMPREF1544_09026</name>
</gene>